<dbReference type="EnsemblMetazoa" id="AEPI010311-RA">
    <property type="protein sequence ID" value="AEPI010311-PA"/>
    <property type="gene ID" value="AEPI010311"/>
</dbReference>
<dbReference type="Proteomes" id="UP000075885">
    <property type="component" value="Unassembled WGS sequence"/>
</dbReference>
<proteinExistence type="predicted"/>
<accession>A0A182PTM5</accession>
<dbReference type="VEuPathDB" id="VectorBase:AEPI010311"/>
<protein>
    <submittedName>
        <fullName evidence="2">Uncharacterized protein</fullName>
    </submittedName>
</protein>
<name>A0A182PTM5_9DIPT</name>
<organism evidence="2 3">
    <name type="scientific">Anopheles epiroticus</name>
    <dbReference type="NCBI Taxonomy" id="199890"/>
    <lineage>
        <taxon>Eukaryota</taxon>
        <taxon>Metazoa</taxon>
        <taxon>Ecdysozoa</taxon>
        <taxon>Arthropoda</taxon>
        <taxon>Hexapoda</taxon>
        <taxon>Insecta</taxon>
        <taxon>Pterygota</taxon>
        <taxon>Neoptera</taxon>
        <taxon>Endopterygota</taxon>
        <taxon>Diptera</taxon>
        <taxon>Nematocera</taxon>
        <taxon>Culicoidea</taxon>
        <taxon>Culicidae</taxon>
        <taxon>Anophelinae</taxon>
        <taxon>Anopheles</taxon>
    </lineage>
</organism>
<keyword evidence="1" id="KW-0732">Signal</keyword>
<evidence type="ECO:0000313" key="2">
    <source>
        <dbReference type="EnsemblMetazoa" id="AEPI010311-PA"/>
    </source>
</evidence>
<dbReference type="AlphaFoldDB" id="A0A182PTM5"/>
<reference evidence="3" key="1">
    <citation type="submission" date="2013-03" db="EMBL/GenBank/DDBJ databases">
        <title>The Genome Sequence of Anopheles epiroticus epiroticus2.</title>
        <authorList>
            <consortium name="The Broad Institute Genomics Platform"/>
            <person name="Neafsey D.E."/>
            <person name="Howell P."/>
            <person name="Walker B."/>
            <person name="Young S.K."/>
            <person name="Zeng Q."/>
            <person name="Gargeya S."/>
            <person name="Fitzgerald M."/>
            <person name="Haas B."/>
            <person name="Abouelleil A."/>
            <person name="Allen A.W."/>
            <person name="Alvarado L."/>
            <person name="Arachchi H.M."/>
            <person name="Berlin A.M."/>
            <person name="Chapman S.B."/>
            <person name="Gainer-Dewar J."/>
            <person name="Goldberg J."/>
            <person name="Griggs A."/>
            <person name="Gujja S."/>
            <person name="Hansen M."/>
            <person name="Howarth C."/>
            <person name="Imamovic A."/>
            <person name="Ireland A."/>
            <person name="Larimer J."/>
            <person name="McCowan C."/>
            <person name="Murphy C."/>
            <person name="Pearson M."/>
            <person name="Poon T.W."/>
            <person name="Priest M."/>
            <person name="Roberts A."/>
            <person name="Saif S."/>
            <person name="Shea T."/>
            <person name="Sisk P."/>
            <person name="Sykes S."/>
            <person name="Wortman J."/>
            <person name="Nusbaum C."/>
            <person name="Birren B."/>
        </authorList>
    </citation>
    <scope>NUCLEOTIDE SEQUENCE [LARGE SCALE GENOMIC DNA]</scope>
    <source>
        <strain evidence="3">Epiroticus2</strain>
    </source>
</reference>
<feature type="chain" id="PRO_5008131884" evidence="1">
    <location>
        <begin position="20"/>
        <end position="179"/>
    </location>
</feature>
<keyword evidence="3" id="KW-1185">Reference proteome</keyword>
<sequence>MTALWAVGLLIIIISGCAGQALNDTYGGLITQNVVRESSSPLPTPIAQWNHLKRYSMHYGGVATNPSASDVTTTALSSVPLSSESLSSRMTSGVVGGIKLIILIFRVVGEFLRKFGAELRVAKCLLMYSLTFQPLSAKVASGSIMNWLTGYFGAEDARDLYRFLSRNLLAPFGLSGADV</sequence>
<feature type="signal peptide" evidence="1">
    <location>
        <begin position="1"/>
        <end position="19"/>
    </location>
</feature>
<dbReference type="STRING" id="199890.A0A182PTM5"/>
<reference evidence="2" key="2">
    <citation type="submission" date="2020-05" db="UniProtKB">
        <authorList>
            <consortium name="EnsemblMetazoa"/>
        </authorList>
    </citation>
    <scope>IDENTIFICATION</scope>
    <source>
        <strain evidence="2">Epiroticus2</strain>
    </source>
</reference>
<evidence type="ECO:0000313" key="3">
    <source>
        <dbReference type="Proteomes" id="UP000075885"/>
    </source>
</evidence>
<evidence type="ECO:0000256" key="1">
    <source>
        <dbReference type="SAM" id="SignalP"/>
    </source>
</evidence>